<evidence type="ECO:0000256" key="3">
    <source>
        <dbReference type="ARBA" id="ARBA00022827"/>
    </source>
</evidence>
<evidence type="ECO:0000256" key="4">
    <source>
        <dbReference type="ARBA" id="ARBA00022857"/>
    </source>
</evidence>
<proteinExistence type="predicted"/>
<comment type="caution">
    <text evidence="8">The sequence shown here is derived from an EMBL/GenBank/DDBJ whole genome shotgun (WGS) entry which is preliminary data.</text>
</comment>
<dbReference type="PRINTS" id="PR00420">
    <property type="entry name" value="RNGMNOXGNASE"/>
</dbReference>
<dbReference type="AlphaFoldDB" id="A0A328HNG2"/>
<dbReference type="EMBL" id="QLNP01000017">
    <property type="protein sequence ID" value="RAM38915.1"/>
    <property type="molecule type" value="Genomic_DNA"/>
</dbReference>
<dbReference type="GO" id="GO:0071949">
    <property type="term" value="F:FAD binding"/>
    <property type="evidence" value="ECO:0007669"/>
    <property type="project" value="InterPro"/>
</dbReference>
<dbReference type="PANTHER" id="PTHR46028">
    <property type="entry name" value="KYNURENINE 3-MONOOXYGENASE"/>
    <property type="match status" value="1"/>
</dbReference>
<dbReference type="OrthoDB" id="9782160at2"/>
<keyword evidence="6" id="KW-0503">Monooxygenase</keyword>
<dbReference type="GO" id="GO:0004502">
    <property type="term" value="F:kynurenine 3-monooxygenase activity"/>
    <property type="evidence" value="ECO:0007669"/>
    <property type="project" value="TreeGrafter"/>
</dbReference>
<gene>
    <name evidence="8" type="ORF">DBZ45_01895</name>
</gene>
<dbReference type="InterPro" id="IPR036188">
    <property type="entry name" value="FAD/NAD-bd_sf"/>
</dbReference>
<dbReference type="Proteomes" id="UP000249166">
    <property type="component" value="Unassembled WGS sequence"/>
</dbReference>
<organism evidence="8 9">
    <name type="scientific">Arthrobacter globiformis</name>
    <dbReference type="NCBI Taxonomy" id="1665"/>
    <lineage>
        <taxon>Bacteria</taxon>
        <taxon>Bacillati</taxon>
        <taxon>Actinomycetota</taxon>
        <taxon>Actinomycetes</taxon>
        <taxon>Micrococcales</taxon>
        <taxon>Micrococcaceae</taxon>
        <taxon>Arthrobacter</taxon>
    </lineage>
</organism>
<evidence type="ECO:0000256" key="2">
    <source>
        <dbReference type="ARBA" id="ARBA00022630"/>
    </source>
</evidence>
<accession>A0A328HNG2</accession>
<dbReference type="InterPro" id="IPR002938">
    <property type="entry name" value="FAD-bd"/>
</dbReference>
<reference evidence="8 9" key="1">
    <citation type="submission" date="2018-04" db="EMBL/GenBank/DDBJ databases">
        <title>Bacteria isolated from cave deposits of Manipur.</title>
        <authorList>
            <person name="Sahoo D."/>
            <person name="Sarangthem I."/>
            <person name="Nandeibam J."/>
        </authorList>
    </citation>
    <scope>NUCLEOTIDE SEQUENCE [LARGE SCALE GENOMIC DNA]</scope>
    <source>
        <strain evidence="9">mrc11</strain>
    </source>
</reference>
<feature type="domain" description="FAD-binding" evidence="7">
    <location>
        <begin position="27"/>
        <end position="338"/>
    </location>
</feature>
<evidence type="ECO:0000259" key="7">
    <source>
        <dbReference type="Pfam" id="PF01494"/>
    </source>
</evidence>
<name>A0A328HNG2_ARTGO</name>
<evidence type="ECO:0000313" key="8">
    <source>
        <dbReference type="EMBL" id="RAM38915.1"/>
    </source>
</evidence>
<evidence type="ECO:0000313" key="9">
    <source>
        <dbReference type="Proteomes" id="UP000249166"/>
    </source>
</evidence>
<keyword evidence="5" id="KW-0560">Oxidoreductase</keyword>
<dbReference type="SUPFAM" id="SSF51905">
    <property type="entry name" value="FAD/NAD(P)-binding domain"/>
    <property type="match status" value="1"/>
</dbReference>
<sequence length="425" mass="46615">MHYNAASGNSMEPSAFLSEPATSPGTIAILGAGPAGLVLAISLARRGLSATVIERDVPPDVAPRFNPDRSYTIDISGHGLKALRHIEAVEEFDRRIFRFKGLKIPGRGTEEWTLPGWTGSRGDILRALMSVLDQYKDRVAMEFETNVEGVDPVTGSLRSRQRSGELDIRTFGLLVGADGAGSTVRSALRARIPGFTVTSKSFPNYCTMIELDNVGDRLDKNYLHGLSTRPFCVAGAIKGDAGQESARWFCAIGTKEKIRFSGPEEARRFLQTRCPRVLEFAGDEQVSAFANRTCYHIGRSLTCSQFHGGKAVLIGDAAAPYPPIGQGVNGAMESAMVLDQCIRDTGSSPDRLPQAAETYTERWKPEADAVSWISERSLFENRFHTVRALATSMLGLSIFEQAKSADVPYSQVRRRAERLWPLWAR</sequence>
<keyword evidence="3" id="KW-0274">FAD</keyword>
<keyword evidence="2" id="KW-0285">Flavoprotein</keyword>
<dbReference type="PANTHER" id="PTHR46028:SF2">
    <property type="entry name" value="KYNURENINE 3-MONOOXYGENASE"/>
    <property type="match status" value="1"/>
</dbReference>
<protein>
    <recommendedName>
        <fullName evidence="7">FAD-binding domain-containing protein</fullName>
    </recommendedName>
</protein>
<keyword evidence="4" id="KW-0521">NADP</keyword>
<evidence type="ECO:0000256" key="5">
    <source>
        <dbReference type="ARBA" id="ARBA00023002"/>
    </source>
</evidence>
<dbReference type="GO" id="GO:0070189">
    <property type="term" value="P:kynurenine metabolic process"/>
    <property type="evidence" value="ECO:0007669"/>
    <property type="project" value="TreeGrafter"/>
</dbReference>
<dbReference type="Pfam" id="PF01494">
    <property type="entry name" value="FAD_binding_3"/>
    <property type="match status" value="1"/>
</dbReference>
<evidence type="ECO:0000256" key="6">
    <source>
        <dbReference type="ARBA" id="ARBA00023033"/>
    </source>
</evidence>
<dbReference type="Gene3D" id="3.50.50.60">
    <property type="entry name" value="FAD/NAD(P)-binding domain"/>
    <property type="match status" value="1"/>
</dbReference>
<comment type="cofactor">
    <cofactor evidence="1">
        <name>FAD</name>
        <dbReference type="ChEBI" id="CHEBI:57692"/>
    </cofactor>
</comment>
<evidence type="ECO:0000256" key="1">
    <source>
        <dbReference type="ARBA" id="ARBA00001974"/>
    </source>
</evidence>